<comment type="caution">
    <text evidence="8">The sequence shown here is derived from an EMBL/GenBank/DDBJ whole genome shotgun (WGS) entry which is preliminary data.</text>
</comment>
<accession>A0A927H9Z8</accession>
<dbReference type="RefSeq" id="WP_190996566.1">
    <property type="nucleotide sequence ID" value="NZ_JACXSI010000002.1"/>
</dbReference>
<evidence type="ECO:0000256" key="6">
    <source>
        <dbReference type="SAM" id="MobiDB-lite"/>
    </source>
</evidence>
<evidence type="ECO:0000313" key="8">
    <source>
        <dbReference type="EMBL" id="MBD3107017.1"/>
    </source>
</evidence>
<dbReference type="PROSITE" id="PS01006">
    <property type="entry name" value="FORMATE_NITRITE_TP_2"/>
    <property type="match status" value="1"/>
</dbReference>
<dbReference type="Gene3D" id="1.20.1080.10">
    <property type="entry name" value="Glycerol uptake facilitator protein"/>
    <property type="match status" value="1"/>
</dbReference>
<comment type="similarity">
    <text evidence="5">Belongs to the FNT transporter (TC 1.A.16) family.</text>
</comment>
<feature type="transmembrane region" description="Helical" evidence="7">
    <location>
        <begin position="156"/>
        <end position="173"/>
    </location>
</feature>
<feature type="transmembrane region" description="Helical" evidence="7">
    <location>
        <begin position="226"/>
        <end position="249"/>
    </location>
</feature>
<comment type="subcellular location">
    <subcellularLocation>
        <location evidence="1">Membrane</location>
        <topology evidence="1">Multi-pass membrane protein</topology>
    </subcellularLocation>
</comment>
<dbReference type="GO" id="GO:0015499">
    <property type="term" value="F:formate transmembrane transporter activity"/>
    <property type="evidence" value="ECO:0007669"/>
    <property type="project" value="TreeGrafter"/>
</dbReference>
<dbReference type="PANTHER" id="PTHR30520:SF8">
    <property type="entry name" value="NITRITE TRANSPORTER NIRC"/>
    <property type="match status" value="1"/>
</dbReference>
<evidence type="ECO:0000256" key="1">
    <source>
        <dbReference type="ARBA" id="ARBA00004141"/>
    </source>
</evidence>
<dbReference type="InterPro" id="IPR000292">
    <property type="entry name" value="For/NO2_transpt"/>
</dbReference>
<dbReference type="NCBIfam" id="TIGR00790">
    <property type="entry name" value="fnt"/>
    <property type="match status" value="1"/>
</dbReference>
<keyword evidence="9" id="KW-1185">Reference proteome</keyword>
<evidence type="ECO:0000256" key="2">
    <source>
        <dbReference type="ARBA" id="ARBA00022692"/>
    </source>
</evidence>
<feature type="transmembrane region" description="Helical" evidence="7">
    <location>
        <begin position="66"/>
        <end position="91"/>
    </location>
</feature>
<dbReference type="AlphaFoldDB" id="A0A927H9Z8"/>
<name>A0A927H9Z8_9BACI</name>
<dbReference type="PROSITE" id="PS01005">
    <property type="entry name" value="FORMATE_NITRITE_TP_1"/>
    <property type="match status" value="1"/>
</dbReference>
<evidence type="ECO:0000256" key="3">
    <source>
        <dbReference type="ARBA" id="ARBA00022989"/>
    </source>
</evidence>
<feature type="transmembrane region" description="Helical" evidence="7">
    <location>
        <begin position="112"/>
        <end position="133"/>
    </location>
</feature>
<evidence type="ECO:0000313" key="9">
    <source>
        <dbReference type="Proteomes" id="UP000602076"/>
    </source>
</evidence>
<dbReference type="Proteomes" id="UP000602076">
    <property type="component" value="Unassembled WGS sequence"/>
</dbReference>
<keyword evidence="3 7" id="KW-1133">Transmembrane helix</keyword>
<sequence length="283" mass="31307">MEKVALQSVEQLALKKQKIFNESIVKYILRAILASAFIGFGVIIAFKSGNLFYLDHNPMAYPIAAITFGTAIILIAYGGGDLFTGNTFYFTYAALNGKMKWSRVFQMWCSTYLGNLIGALFFAYFIYLTGLFASPSVNSFLMSTAEAKMNAPVSELFFRAILCNWLVCLAFYVPMTVKGDGPKIFIMLFFVFGFFISSYEHSIANMGTFSVALLHDHPDTISWSLAIRNLIPVTLGNIVGGALFMGMLYKYLNSPKSTNEDAPDKDGDNTLTTEAPVLKAAEK</sequence>
<dbReference type="Pfam" id="PF01226">
    <property type="entry name" value="Form_Nir_trans"/>
    <property type="match status" value="1"/>
</dbReference>
<keyword evidence="4 7" id="KW-0472">Membrane</keyword>
<reference evidence="8" key="1">
    <citation type="submission" date="2020-09" db="EMBL/GenBank/DDBJ databases">
        <title>Bacillus faecalis sp. nov., a moderately halophilic bacterium isolated from cow faeces.</title>
        <authorList>
            <person name="Jiang L."/>
            <person name="Lee J."/>
        </authorList>
    </citation>
    <scope>NUCLEOTIDE SEQUENCE</scope>
    <source>
        <strain evidence="8">AGMB 02131</strain>
    </source>
</reference>
<feature type="transmembrane region" description="Helical" evidence="7">
    <location>
        <begin position="185"/>
        <end position="206"/>
    </location>
</feature>
<keyword evidence="2 7" id="KW-0812">Transmembrane</keyword>
<dbReference type="EMBL" id="JACXSI010000002">
    <property type="protein sequence ID" value="MBD3107017.1"/>
    <property type="molecule type" value="Genomic_DNA"/>
</dbReference>
<feature type="region of interest" description="Disordered" evidence="6">
    <location>
        <begin position="258"/>
        <end position="283"/>
    </location>
</feature>
<evidence type="ECO:0000256" key="7">
    <source>
        <dbReference type="SAM" id="Phobius"/>
    </source>
</evidence>
<organism evidence="8 9">
    <name type="scientific">Peribacillus faecalis</name>
    <dbReference type="NCBI Taxonomy" id="2772559"/>
    <lineage>
        <taxon>Bacteria</taxon>
        <taxon>Bacillati</taxon>
        <taxon>Bacillota</taxon>
        <taxon>Bacilli</taxon>
        <taxon>Bacillales</taxon>
        <taxon>Bacillaceae</taxon>
        <taxon>Peribacillus</taxon>
    </lineage>
</organism>
<proteinExistence type="inferred from homology"/>
<feature type="transmembrane region" description="Helical" evidence="7">
    <location>
        <begin position="27"/>
        <end position="46"/>
    </location>
</feature>
<evidence type="ECO:0000256" key="4">
    <source>
        <dbReference type="ARBA" id="ARBA00023136"/>
    </source>
</evidence>
<evidence type="ECO:0000256" key="5">
    <source>
        <dbReference type="ARBA" id="ARBA00049660"/>
    </source>
</evidence>
<dbReference type="InterPro" id="IPR023271">
    <property type="entry name" value="Aquaporin-like"/>
</dbReference>
<gene>
    <name evidence="8" type="ORF">IEO70_01380</name>
</gene>
<feature type="compositionally biased region" description="Basic and acidic residues" evidence="6">
    <location>
        <begin position="258"/>
        <end position="268"/>
    </location>
</feature>
<dbReference type="PANTHER" id="PTHR30520">
    <property type="entry name" value="FORMATE TRANSPORTER-RELATED"/>
    <property type="match status" value="1"/>
</dbReference>
<protein>
    <submittedName>
        <fullName evidence="8">Formate/nitrite transporter family protein</fullName>
    </submittedName>
</protein>
<dbReference type="GO" id="GO:0005886">
    <property type="term" value="C:plasma membrane"/>
    <property type="evidence" value="ECO:0007669"/>
    <property type="project" value="TreeGrafter"/>
</dbReference>
<dbReference type="InterPro" id="IPR024002">
    <property type="entry name" value="For/NO2_transpt_CS"/>
</dbReference>